<dbReference type="PANTHER" id="PTHR36503:SF3">
    <property type="entry name" value="BLR0126 PROTEIN"/>
    <property type="match status" value="1"/>
</dbReference>
<gene>
    <name evidence="2" type="ORF">EJC50_24015</name>
</gene>
<dbReference type="InterPro" id="IPR037523">
    <property type="entry name" value="VOC_core"/>
</dbReference>
<dbReference type="PANTHER" id="PTHR36503">
    <property type="entry name" value="BLR2520 PROTEIN"/>
    <property type="match status" value="1"/>
</dbReference>
<evidence type="ECO:0000313" key="3">
    <source>
        <dbReference type="Proteomes" id="UP000272528"/>
    </source>
</evidence>
<dbReference type="Pfam" id="PF00903">
    <property type="entry name" value="Glyoxalase"/>
    <property type="match status" value="1"/>
</dbReference>
<sequence>MKSVKLEGITLLADDVARLALFYKEVLGFEIVVEEEHYVEFSNPGIRLAICSRSLMAENTDSYPSFRESRIGQAVELNFECDSPDQVYALYDEFVSKGAIDVTAPQVKPWGHTAGFFGDPEGNVHSLFAVNPITPA</sequence>
<dbReference type="Proteomes" id="UP000272528">
    <property type="component" value="Chromosome"/>
</dbReference>
<name>A0A3S9A9G1_9BACL</name>
<dbReference type="InterPro" id="IPR029068">
    <property type="entry name" value="Glyas_Bleomycin-R_OHBP_Dase"/>
</dbReference>
<evidence type="ECO:0000313" key="2">
    <source>
        <dbReference type="EMBL" id="AZN42408.1"/>
    </source>
</evidence>
<evidence type="ECO:0000259" key="1">
    <source>
        <dbReference type="PROSITE" id="PS51819"/>
    </source>
</evidence>
<dbReference type="InterPro" id="IPR004360">
    <property type="entry name" value="Glyas_Fos-R_dOase_dom"/>
</dbReference>
<protein>
    <submittedName>
        <fullName evidence="2">Glyoxalase</fullName>
    </submittedName>
</protein>
<dbReference type="KEGG" id="palb:EJC50_24015"/>
<dbReference type="EMBL" id="CP034437">
    <property type="protein sequence ID" value="AZN42408.1"/>
    <property type="molecule type" value="Genomic_DNA"/>
</dbReference>
<dbReference type="AlphaFoldDB" id="A0A3S9A9G1"/>
<dbReference type="OrthoDB" id="9796521at2"/>
<dbReference type="Gene3D" id="3.10.180.10">
    <property type="entry name" value="2,3-Dihydroxybiphenyl 1,2-Dioxygenase, domain 1"/>
    <property type="match status" value="1"/>
</dbReference>
<organism evidence="2 3">
    <name type="scientific">Paenibacillus albus</name>
    <dbReference type="NCBI Taxonomy" id="2495582"/>
    <lineage>
        <taxon>Bacteria</taxon>
        <taxon>Bacillati</taxon>
        <taxon>Bacillota</taxon>
        <taxon>Bacilli</taxon>
        <taxon>Bacillales</taxon>
        <taxon>Paenibacillaceae</taxon>
        <taxon>Paenibacillus</taxon>
    </lineage>
</organism>
<reference evidence="3" key="1">
    <citation type="submission" date="2018-12" db="EMBL/GenBank/DDBJ databases">
        <title>Genome sequence of Peanibacillus sp.</title>
        <authorList>
            <person name="Subramani G."/>
            <person name="Srinivasan S."/>
            <person name="Kim M.K."/>
        </authorList>
    </citation>
    <scope>NUCLEOTIDE SEQUENCE [LARGE SCALE GENOMIC DNA]</scope>
    <source>
        <strain evidence="3">18JY67-1</strain>
    </source>
</reference>
<dbReference type="PROSITE" id="PS51819">
    <property type="entry name" value="VOC"/>
    <property type="match status" value="1"/>
</dbReference>
<proteinExistence type="predicted"/>
<accession>A0A3S9A9G1</accession>
<feature type="domain" description="VOC" evidence="1">
    <location>
        <begin position="5"/>
        <end position="130"/>
    </location>
</feature>
<keyword evidence="3" id="KW-1185">Reference proteome</keyword>
<dbReference type="RefSeq" id="WP_126018096.1">
    <property type="nucleotide sequence ID" value="NZ_CP034437.1"/>
</dbReference>
<dbReference type="SUPFAM" id="SSF54593">
    <property type="entry name" value="Glyoxalase/Bleomycin resistance protein/Dihydroxybiphenyl dioxygenase"/>
    <property type="match status" value="1"/>
</dbReference>